<evidence type="ECO:0000256" key="1">
    <source>
        <dbReference type="ARBA" id="ARBA00006926"/>
    </source>
</evidence>
<protein>
    <recommendedName>
        <fullName evidence="5">Glutathione peroxidase</fullName>
    </recommendedName>
</protein>
<accession>A0A2G1ULH7</accession>
<evidence type="ECO:0000256" key="2">
    <source>
        <dbReference type="ARBA" id="ARBA00022559"/>
    </source>
</evidence>
<dbReference type="SUPFAM" id="SSF52833">
    <property type="entry name" value="Thioredoxin-like"/>
    <property type="match status" value="1"/>
</dbReference>
<dbReference type="CDD" id="cd00340">
    <property type="entry name" value="GSH_Peroxidase"/>
    <property type="match status" value="1"/>
</dbReference>
<comment type="caution">
    <text evidence="6">The sequence shown here is derived from an EMBL/GenBank/DDBJ whole genome shotgun (WGS) entry which is preliminary data.</text>
</comment>
<dbReference type="GO" id="GO:0034599">
    <property type="term" value="P:cellular response to oxidative stress"/>
    <property type="evidence" value="ECO:0007669"/>
    <property type="project" value="TreeGrafter"/>
</dbReference>
<evidence type="ECO:0000313" key="7">
    <source>
        <dbReference type="Proteomes" id="UP000231409"/>
    </source>
</evidence>
<dbReference type="AlphaFoldDB" id="A0A2G1ULH7"/>
<evidence type="ECO:0000313" key="6">
    <source>
        <dbReference type="EMBL" id="PHQ15313.1"/>
    </source>
</evidence>
<dbReference type="Proteomes" id="UP000231409">
    <property type="component" value="Unassembled WGS sequence"/>
</dbReference>
<dbReference type="PROSITE" id="PS00460">
    <property type="entry name" value="GLUTATHIONE_PEROXID_1"/>
    <property type="match status" value="1"/>
</dbReference>
<keyword evidence="3 5" id="KW-0560">Oxidoreductase</keyword>
<dbReference type="RefSeq" id="WP_099614439.1">
    <property type="nucleotide sequence ID" value="NZ_KZ319370.1"/>
</dbReference>
<dbReference type="PANTHER" id="PTHR11592:SF44">
    <property type="entry name" value="GLUTATHIONE PEROXIDASE"/>
    <property type="match status" value="1"/>
</dbReference>
<dbReference type="PIRSF" id="PIRSF000303">
    <property type="entry name" value="Glutathion_perox"/>
    <property type="match status" value="1"/>
</dbReference>
<gene>
    <name evidence="6" type="ORF">CLH61_09315</name>
</gene>
<dbReference type="InterPro" id="IPR036249">
    <property type="entry name" value="Thioredoxin-like_sf"/>
</dbReference>
<organism evidence="6 7">
    <name type="scientific">Marinobacter profundi</name>
    <dbReference type="NCBI Taxonomy" id="2666256"/>
    <lineage>
        <taxon>Bacteria</taxon>
        <taxon>Pseudomonadati</taxon>
        <taxon>Pseudomonadota</taxon>
        <taxon>Gammaproteobacteria</taxon>
        <taxon>Pseudomonadales</taxon>
        <taxon>Marinobacteraceae</taxon>
        <taxon>Marinobacter</taxon>
    </lineage>
</organism>
<dbReference type="InterPro" id="IPR029759">
    <property type="entry name" value="GPX_AS"/>
</dbReference>
<dbReference type="Pfam" id="PF00255">
    <property type="entry name" value="GSHPx"/>
    <property type="match status" value="1"/>
</dbReference>
<keyword evidence="2 5" id="KW-0575">Peroxidase</keyword>
<evidence type="ECO:0000256" key="4">
    <source>
        <dbReference type="PIRSR" id="PIRSR000303-1"/>
    </source>
</evidence>
<comment type="similarity">
    <text evidence="1 5">Belongs to the glutathione peroxidase family.</text>
</comment>
<dbReference type="PANTHER" id="PTHR11592">
    <property type="entry name" value="GLUTATHIONE PEROXIDASE"/>
    <property type="match status" value="1"/>
</dbReference>
<evidence type="ECO:0000256" key="3">
    <source>
        <dbReference type="ARBA" id="ARBA00023002"/>
    </source>
</evidence>
<evidence type="ECO:0000256" key="5">
    <source>
        <dbReference type="RuleBase" id="RU000499"/>
    </source>
</evidence>
<sequence length="179" mass="19867">MLVQRLIVIVMLALSAPLVLAECPDWLVEEFNRLRSTETVNLCEAFAGKPLLIVNTASFCGYTGQFTGLEALHRSYGPRGLVVIGVPSNDFRQEAASQDKTAEVCFVDYEVTFTMTAPQRVRGTDAHPLFRELARRSGSEPQWNFNKYLVDQGTGEVRHFSSQVRPGDDSLKGAIESLL</sequence>
<keyword evidence="7" id="KW-1185">Reference proteome</keyword>
<proteinExistence type="inferred from homology"/>
<dbReference type="GO" id="GO:0004601">
    <property type="term" value="F:peroxidase activity"/>
    <property type="evidence" value="ECO:0007669"/>
    <property type="project" value="UniProtKB-KW"/>
</dbReference>
<feature type="active site" evidence="4">
    <location>
        <position position="60"/>
    </location>
</feature>
<reference evidence="6 7" key="1">
    <citation type="submission" date="2017-09" db="EMBL/GenBank/DDBJ databases">
        <title>The draft genome sequences of Marinobacter sp. PWS21.</title>
        <authorList>
            <person name="Cao J."/>
        </authorList>
    </citation>
    <scope>NUCLEOTIDE SEQUENCE [LARGE SCALE GENOMIC DNA]</scope>
    <source>
        <strain evidence="6 7">PWS21</strain>
    </source>
</reference>
<dbReference type="EMBL" id="NTFH01000007">
    <property type="protein sequence ID" value="PHQ15313.1"/>
    <property type="molecule type" value="Genomic_DNA"/>
</dbReference>
<name>A0A2G1ULH7_9GAMM</name>
<dbReference type="PROSITE" id="PS51355">
    <property type="entry name" value="GLUTATHIONE_PEROXID_3"/>
    <property type="match status" value="1"/>
</dbReference>
<dbReference type="PRINTS" id="PR01011">
    <property type="entry name" value="GLUTPROXDASE"/>
</dbReference>
<dbReference type="InterPro" id="IPR000889">
    <property type="entry name" value="Glutathione_peroxidase"/>
</dbReference>
<dbReference type="Gene3D" id="3.40.30.10">
    <property type="entry name" value="Glutaredoxin"/>
    <property type="match status" value="1"/>
</dbReference>